<name>A0A8T3A001_DENNO</name>
<evidence type="ECO:0000313" key="2">
    <source>
        <dbReference type="EMBL" id="KAI0486594.1"/>
    </source>
</evidence>
<dbReference type="EMBL" id="JAGYWB010000027">
    <property type="protein sequence ID" value="KAI0486594.1"/>
    <property type="molecule type" value="Genomic_DNA"/>
</dbReference>
<comment type="caution">
    <text evidence="2">The sequence shown here is derived from an EMBL/GenBank/DDBJ whole genome shotgun (WGS) entry which is preliminary data.</text>
</comment>
<dbReference type="Proteomes" id="UP000829196">
    <property type="component" value="Unassembled WGS sequence"/>
</dbReference>
<accession>A0A8T3A001</accession>
<dbReference type="AlphaFoldDB" id="A0A8T3A001"/>
<protein>
    <submittedName>
        <fullName evidence="2">Uncharacterized protein</fullName>
    </submittedName>
</protein>
<reference evidence="2" key="1">
    <citation type="journal article" date="2022" name="Front. Genet.">
        <title>Chromosome-Scale Assembly of the Dendrobium nobile Genome Provides Insights Into the Molecular Mechanism of the Biosynthesis of the Medicinal Active Ingredient of Dendrobium.</title>
        <authorList>
            <person name="Xu Q."/>
            <person name="Niu S.-C."/>
            <person name="Li K.-L."/>
            <person name="Zheng P.-J."/>
            <person name="Zhang X.-J."/>
            <person name="Jia Y."/>
            <person name="Liu Y."/>
            <person name="Niu Y.-X."/>
            <person name="Yu L.-H."/>
            <person name="Chen D.-F."/>
            <person name="Zhang G.-Q."/>
        </authorList>
    </citation>
    <scope>NUCLEOTIDE SEQUENCE</scope>
    <source>
        <tissue evidence="2">Leaf</tissue>
    </source>
</reference>
<evidence type="ECO:0000313" key="3">
    <source>
        <dbReference type="Proteomes" id="UP000829196"/>
    </source>
</evidence>
<gene>
    <name evidence="2" type="ORF">KFK09_029343</name>
</gene>
<evidence type="ECO:0000256" key="1">
    <source>
        <dbReference type="SAM" id="MobiDB-lite"/>
    </source>
</evidence>
<dbReference type="OrthoDB" id="10605777at2759"/>
<organism evidence="2 3">
    <name type="scientific">Dendrobium nobile</name>
    <name type="common">Orchid</name>
    <dbReference type="NCBI Taxonomy" id="94219"/>
    <lineage>
        <taxon>Eukaryota</taxon>
        <taxon>Viridiplantae</taxon>
        <taxon>Streptophyta</taxon>
        <taxon>Embryophyta</taxon>
        <taxon>Tracheophyta</taxon>
        <taxon>Spermatophyta</taxon>
        <taxon>Magnoliopsida</taxon>
        <taxon>Liliopsida</taxon>
        <taxon>Asparagales</taxon>
        <taxon>Orchidaceae</taxon>
        <taxon>Epidendroideae</taxon>
        <taxon>Malaxideae</taxon>
        <taxon>Dendrobiinae</taxon>
        <taxon>Dendrobium</taxon>
    </lineage>
</organism>
<proteinExistence type="predicted"/>
<feature type="compositionally biased region" description="Acidic residues" evidence="1">
    <location>
        <begin position="1"/>
        <end position="17"/>
    </location>
</feature>
<sequence>MEISLDDLESFEEMEQTEDVKEKRQEPTTLQIYGFLRDDKASVLKSMTEARIRTVNAFMYLRDEAGKYFEIKKARSNEKAVRKKYTKIFIVVRLKYDLRPLPGVLRSGIFTTNYSSPFAPLGKAEKPLQISLSPTRRGGVPNSVFALLATAENLLIFLPPGEGRVPRGHGCRQAFPLEILPQILLGPQEEQDAANSEQPFAYQVSTRAQGNENAEQYILAAMIEIAENVDFILAGMKIFHPLKKSGGGLKNVNDPQKCRPKCISNARLKIHWEMRKTKKKSATEQGIESTTYYSITEEPSMQPTFT</sequence>
<keyword evidence="3" id="KW-1185">Reference proteome</keyword>
<feature type="region of interest" description="Disordered" evidence="1">
    <location>
        <begin position="1"/>
        <end position="23"/>
    </location>
</feature>